<feature type="transmembrane region" description="Helical" evidence="1">
    <location>
        <begin position="6"/>
        <end position="26"/>
    </location>
</feature>
<keyword evidence="3" id="KW-1185">Reference proteome</keyword>
<dbReference type="Proteomes" id="UP001553161">
    <property type="component" value="Unassembled WGS sequence"/>
</dbReference>
<keyword evidence="1" id="KW-0472">Membrane</keyword>
<reference evidence="2 3" key="1">
    <citation type="submission" date="2024-07" db="EMBL/GenBank/DDBJ databases">
        <authorList>
            <person name="Kang M."/>
        </authorList>
    </citation>
    <scope>NUCLEOTIDE SEQUENCE [LARGE SCALE GENOMIC DNA]</scope>
    <source>
        <strain evidence="2 3">DFM31</strain>
    </source>
</reference>
<keyword evidence="1" id="KW-0812">Transmembrane</keyword>
<dbReference type="RefSeq" id="WP_366193710.1">
    <property type="nucleotide sequence ID" value="NZ_JBFBVU010000018.1"/>
</dbReference>
<protein>
    <submittedName>
        <fullName evidence="2">Uncharacterized protein</fullName>
    </submittedName>
</protein>
<evidence type="ECO:0000256" key="1">
    <source>
        <dbReference type="SAM" id="Phobius"/>
    </source>
</evidence>
<accession>A0ABV3L8J9</accession>
<sequence length="176" mass="19853">MFLELFATFAIGLGAAGVILLVNLIVGKRLPRWILPAGAGLAMIGFSVWSEYTWYDRTTTTLPEEIVVAWSHETSAFYKPWTYVSPQVDRFVAVDRETIRTNDDLPGQRMVDLFFFGRWAPVRQIRVVIDCANNRRADLMEGVAMDADGNVEESAWIPLEPEDPVLLKTCEEEVLG</sequence>
<name>A0ABV3L8J9_9RHOB</name>
<feature type="transmembrane region" description="Helical" evidence="1">
    <location>
        <begin position="33"/>
        <end position="55"/>
    </location>
</feature>
<proteinExistence type="predicted"/>
<gene>
    <name evidence="2" type="ORF">AB0T83_13685</name>
</gene>
<evidence type="ECO:0000313" key="3">
    <source>
        <dbReference type="Proteomes" id="UP001553161"/>
    </source>
</evidence>
<evidence type="ECO:0000313" key="2">
    <source>
        <dbReference type="EMBL" id="MEV8467827.1"/>
    </source>
</evidence>
<keyword evidence="1" id="KW-1133">Transmembrane helix</keyword>
<comment type="caution">
    <text evidence="2">The sequence shown here is derived from an EMBL/GenBank/DDBJ whole genome shotgun (WGS) entry which is preliminary data.</text>
</comment>
<dbReference type="EMBL" id="JBFBVU010000018">
    <property type="protein sequence ID" value="MEV8467827.1"/>
    <property type="molecule type" value="Genomic_DNA"/>
</dbReference>
<organism evidence="2 3">
    <name type="scientific">Meridianimarinicoccus marinus</name>
    <dbReference type="NCBI Taxonomy" id="3231483"/>
    <lineage>
        <taxon>Bacteria</taxon>
        <taxon>Pseudomonadati</taxon>
        <taxon>Pseudomonadota</taxon>
        <taxon>Alphaproteobacteria</taxon>
        <taxon>Rhodobacterales</taxon>
        <taxon>Paracoccaceae</taxon>
        <taxon>Meridianimarinicoccus</taxon>
    </lineage>
</organism>